<evidence type="ECO:0000259" key="1">
    <source>
        <dbReference type="Pfam" id="PF06985"/>
    </source>
</evidence>
<dbReference type="PANTHER" id="PTHR33112:SF16">
    <property type="entry name" value="HETEROKARYON INCOMPATIBILITY DOMAIN-CONTAINING PROTEIN"/>
    <property type="match status" value="1"/>
</dbReference>
<dbReference type="AlphaFoldDB" id="A0A1Y1ZYI6"/>
<organism evidence="2 3">
    <name type="scientific">Clohesyomyces aquaticus</name>
    <dbReference type="NCBI Taxonomy" id="1231657"/>
    <lineage>
        <taxon>Eukaryota</taxon>
        <taxon>Fungi</taxon>
        <taxon>Dikarya</taxon>
        <taxon>Ascomycota</taxon>
        <taxon>Pezizomycotina</taxon>
        <taxon>Dothideomycetes</taxon>
        <taxon>Pleosporomycetidae</taxon>
        <taxon>Pleosporales</taxon>
        <taxon>Lindgomycetaceae</taxon>
        <taxon>Clohesyomyces</taxon>
    </lineage>
</organism>
<accession>A0A1Y1ZYI6</accession>
<dbReference type="EMBL" id="MCFA01000026">
    <property type="protein sequence ID" value="ORY15302.1"/>
    <property type="molecule type" value="Genomic_DNA"/>
</dbReference>
<keyword evidence="3" id="KW-1185">Reference proteome</keyword>
<dbReference type="OrthoDB" id="5125733at2759"/>
<proteinExistence type="predicted"/>
<protein>
    <submittedName>
        <fullName evidence="2">Heterokaryon incompatibility protein-domain-containing protein</fullName>
    </submittedName>
</protein>
<dbReference type="Proteomes" id="UP000193144">
    <property type="component" value="Unassembled WGS sequence"/>
</dbReference>
<dbReference type="InterPro" id="IPR010730">
    <property type="entry name" value="HET"/>
</dbReference>
<evidence type="ECO:0000313" key="3">
    <source>
        <dbReference type="Proteomes" id="UP000193144"/>
    </source>
</evidence>
<evidence type="ECO:0000313" key="2">
    <source>
        <dbReference type="EMBL" id="ORY15302.1"/>
    </source>
</evidence>
<reference evidence="2 3" key="1">
    <citation type="submission" date="2016-07" db="EMBL/GenBank/DDBJ databases">
        <title>Pervasive Adenine N6-methylation of Active Genes in Fungi.</title>
        <authorList>
            <consortium name="DOE Joint Genome Institute"/>
            <person name="Mondo S.J."/>
            <person name="Dannebaum R.O."/>
            <person name="Kuo R.C."/>
            <person name="Labutti K."/>
            <person name="Haridas S."/>
            <person name="Kuo A."/>
            <person name="Salamov A."/>
            <person name="Ahrendt S.R."/>
            <person name="Lipzen A."/>
            <person name="Sullivan W."/>
            <person name="Andreopoulos W.B."/>
            <person name="Clum A."/>
            <person name="Lindquist E."/>
            <person name="Daum C."/>
            <person name="Ramamoorthy G.K."/>
            <person name="Gryganskyi A."/>
            <person name="Culley D."/>
            <person name="Magnuson J.K."/>
            <person name="James T.Y."/>
            <person name="O'Malley M.A."/>
            <person name="Stajich J.E."/>
            <person name="Spatafora J.W."/>
            <person name="Visel A."/>
            <person name="Grigoriev I.V."/>
        </authorList>
    </citation>
    <scope>NUCLEOTIDE SEQUENCE [LARGE SCALE GENOMIC DNA]</scope>
    <source>
        <strain evidence="2 3">CBS 115471</strain>
    </source>
</reference>
<dbReference type="PANTHER" id="PTHR33112">
    <property type="entry name" value="DOMAIN PROTEIN, PUTATIVE-RELATED"/>
    <property type="match status" value="1"/>
</dbReference>
<sequence>MFCIRCQAFWQDVISNAKIPGVISSRAAIGWPHYEVVLHRSLGELKSSSEQGCPICRAIWYSPTTYERDALLSDDDEKLDVMLCLDPAQGPHPVLSSWILEFNGNGEQTVRLPKRMIAGYGGLLEDEELALTLKQCEQLDNRSTGSNAALQLASFWLHRCLSAHPHCCMPNAGRSTPFVPTRLLDVDGGIVCLVETKEFDEQTRDRRYLALSHCWGKIPIITTCRENFNHHLSEIPFANLSRTFQDAVTATRKLGFRYIWIDSLCIIQGDTADWEVEAATMSDVYRNATLTIVAAHAAGGAVGCFEERDGLLQFPFLVDVPHRAANTPIPQQAARILFTCYGRSKGLGDAEPPLYGRAWVLQEQLLSPRMLIFDGPQLRWECLEMHGSECSPIGGLSRQTGYMKAIRSGIMNDADFFDLPTIDDPVFAAKIQHQYWCFAVMDYTHRGMTQLPDRLIALEGIGQALAAKTKDRYLAGLWLNHFFIGLLWSIPYEREFTTTTPDAFDIEANKTVRQTESLGPSWSWASVTVPVVYQVPAIISVHRICHVVSSQVSGIPSKRTGWVKIKGHIRKGYINAIYPYAIREAAARVPHMVYPKPTSSLHRITFRGRAFFPSDFFLFSMRAPNSSEHAFSVSSDWHLVRGTFRPDEVIDPSTPITFLAIAQQNTGDKKGSLLHTHGDTDPLQVYSLALVPTQNRSGEYRRVGYAVWEDCAWYGHMCGQRNRLGRNIEQANDGLRSVFSGLSRNLEKMSWSNGVNVDGKGAHERFHSFQPDQLPDMKAYHKHVGIEEEEIIIV</sequence>
<name>A0A1Y1ZYI6_9PLEO</name>
<dbReference type="STRING" id="1231657.A0A1Y1ZYI6"/>
<feature type="domain" description="Heterokaryon incompatibility" evidence="1">
    <location>
        <begin position="208"/>
        <end position="363"/>
    </location>
</feature>
<dbReference type="Pfam" id="PF06985">
    <property type="entry name" value="HET"/>
    <property type="match status" value="1"/>
</dbReference>
<comment type="caution">
    <text evidence="2">The sequence shown here is derived from an EMBL/GenBank/DDBJ whole genome shotgun (WGS) entry which is preliminary data.</text>
</comment>
<gene>
    <name evidence="2" type="ORF">BCR34DRAFT_508681</name>
</gene>